<accession>A0ABW0EVK1</accession>
<evidence type="ECO:0000313" key="2">
    <source>
        <dbReference type="Proteomes" id="UP001596157"/>
    </source>
</evidence>
<evidence type="ECO:0000313" key="1">
    <source>
        <dbReference type="EMBL" id="MFC5290917.1"/>
    </source>
</evidence>
<dbReference type="Proteomes" id="UP001596157">
    <property type="component" value="Unassembled WGS sequence"/>
</dbReference>
<dbReference type="EMBL" id="JBHSKF010000019">
    <property type="protein sequence ID" value="MFC5290917.1"/>
    <property type="molecule type" value="Genomic_DNA"/>
</dbReference>
<reference evidence="2" key="1">
    <citation type="journal article" date="2019" name="Int. J. Syst. Evol. Microbiol.">
        <title>The Global Catalogue of Microorganisms (GCM) 10K type strain sequencing project: providing services to taxonomists for standard genome sequencing and annotation.</title>
        <authorList>
            <consortium name="The Broad Institute Genomics Platform"/>
            <consortium name="The Broad Institute Genome Sequencing Center for Infectious Disease"/>
            <person name="Wu L."/>
            <person name="Ma J."/>
        </authorList>
    </citation>
    <scope>NUCLEOTIDE SEQUENCE [LARGE SCALE GENOMIC DNA]</scope>
    <source>
        <strain evidence="2">CCUG 59778</strain>
    </source>
</reference>
<proteinExistence type="predicted"/>
<name>A0ABW0EVK1_9PSEU</name>
<organism evidence="1 2">
    <name type="scientific">Actinokineospora guangxiensis</name>
    <dbReference type="NCBI Taxonomy" id="1490288"/>
    <lineage>
        <taxon>Bacteria</taxon>
        <taxon>Bacillati</taxon>
        <taxon>Actinomycetota</taxon>
        <taxon>Actinomycetes</taxon>
        <taxon>Pseudonocardiales</taxon>
        <taxon>Pseudonocardiaceae</taxon>
        <taxon>Actinokineospora</taxon>
    </lineage>
</organism>
<protein>
    <submittedName>
        <fullName evidence="1">Uncharacterized protein</fullName>
    </submittedName>
</protein>
<sequence>MKLTFKLRWPRRKSPAPAVQLPRREEAATYIRGLAFQRLSQLDAVRQQAHGDDLLDHALRDVELAFVQQAGRVHAEVLRPCPSMEFVTQTGEGMQ</sequence>
<gene>
    <name evidence="1" type="ORF">ACFPM7_28035</name>
</gene>
<keyword evidence="2" id="KW-1185">Reference proteome</keyword>
<dbReference type="RefSeq" id="WP_378250816.1">
    <property type="nucleotide sequence ID" value="NZ_JBHSKF010000019.1"/>
</dbReference>
<comment type="caution">
    <text evidence="1">The sequence shown here is derived from an EMBL/GenBank/DDBJ whole genome shotgun (WGS) entry which is preliminary data.</text>
</comment>